<evidence type="ECO:0000256" key="4">
    <source>
        <dbReference type="ARBA" id="ARBA00022525"/>
    </source>
</evidence>
<dbReference type="PRINTS" id="PR00723">
    <property type="entry name" value="SUBTILISIN"/>
</dbReference>
<organism evidence="14 15">
    <name type="scientific">Rossellomorea vietnamensis</name>
    <dbReference type="NCBI Taxonomy" id="218284"/>
    <lineage>
        <taxon>Bacteria</taxon>
        <taxon>Bacillati</taxon>
        <taxon>Bacillota</taxon>
        <taxon>Bacilli</taxon>
        <taxon>Bacillales</taxon>
        <taxon>Bacillaceae</taxon>
        <taxon>Rossellomorea</taxon>
    </lineage>
</organism>
<dbReference type="PROSITE" id="PS51892">
    <property type="entry name" value="SUBTILASE"/>
    <property type="match status" value="1"/>
</dbReference>
<feature type="active site" description="Charge relay system" evidence="9 10">
    <location>
        <position position="175"/>
    </location>
</feature>
<evidence type="ECO:0000256" key="7">
    <source>
        <dbReference type="ARBA" id="ARBA00022825"/>
    </source>
</evidence>
<dbReference type="InterPro" id="IPR000209">
    <property type="entry name" value="Peptidase_S8/S53_dom"/>
</dbReference>
<proteinExistence type="inferred from homology"/>
<evidence type="ECO:0000256" key="9">
    <source>
        <dbReference type="PIRSR" id="PIRSR615500-1"/>
    </source>
</evidence>
<dbReference type="CDD" id="cd07473">
    <property type="entry name" value="Peptidases_S8_Subtilisin_like"/>
    <property type="match status" value="1"/>
</dbReference>
<accession>A0A5D4KGF1</accession>
<feature type="domain" description="Fervidolysin-like N-terminal prodomain" evidence="13">
    <location>
        <begin position="42"/>
        <end position="116"/>
    </location>
</feature>
<dbReference type="GO" id="GO:0005576">
    <property type="term" value="C:extracellular region"/>
    <property type="evidence" value="ECO:0007669"/>
    <property type="project" value="UniProtKB-SubCell"/>
</dbReference>
<evidence type="ECO:0000259" key="13">
    <source>
        <dbReference type="Pfam" id="PF22148"/>
    </source>
</evidence>
<evidence type="ECO:0000256" key="3">
    <source>
        <dbReference type="ARBA" id="ARBA00011073"/>
    </source>
</evidence>
<evidence type="ECO:0000256" key="6">
    <source>
        <dbReference type="ARBA" id="ARBA00022801"/>
    </source>
</evidence>
<dbReference type="GO" id="GO:0006508">
    <property type="term" value="P:proteolysis"/>
    <property type="evidence" value="ECO:0007669"/>
    <property type="project" value="UniProtKB-KW"/>
</dbReference>
<feature type="active site" description="Charge relay system" evidence="9 10">
    <location>
        <position position="233"/>
    </location>
</feature>
<feature type="domain" description="Peptidase S8/S53" evidence="12">
    <location>
        <begin position="168"/>
        <end position="380"/>
    </location>
</feature>
<dbReference type="PANTHER" id="PTHR43806:SF11">
    <property type="entry name" value="CEREVISIN-RELATED"/>
    <property type="match status" value="1"/>
</dbReference>
<evidence type="ECO:0000259" key="12">
    <source>
        <dbReference type="Pfam" id="PF00082"/>
    </source>
</evidence>
<reference evidence="14 15" key="1">
    <citation type="submission" date="2019-08" db="EMBL/GenBank/DDBJ databases">
        <title>Bacillus genomes from the desert of Cuatro Cienegas, Coahuila.</title>
        <authorList>
            <person name="Olmedo-Alvarez G."/>
        </authorList>
    </citation>
    <scope>NUCLEOTIDE SEQUENCE [LARGE SCALE GENOMIC DNA]</scope>
    <source>
        <strain evidence="14 15">CH40_1T</strain>
    </source>
</reference>
<evidence type="ECO:0000256" key="2">
    <source>
        <dbReference type="ARBA" id="ARBA00004613"/>
    </source>
</evidence>
<dbReference type="Gene3D" id="2.60.40.10">
    <property type="entry name" value="Immunoglobulins"/>
    <property type="match status" value="1"/>
</dbReference>
<dbReference type="PROSITE" id="PS00138">
    <property type="entry name" value="SUBTILASE_SER"/>
    <property type="match status" value="1"/>
</dbReference>
<keyword evidence="4" id="KW-0964">Secreted</keyword>
<dbReference type="InterPro" id="IPR036852">
    <property type="entry name" value="Peptidase_S8/S53_dom_sf"/>
</dbReference>
<dbReference type="InterPro" id="IPR022398">
    <property type="entry name" value="Peptidase_S8_His-AS"/>
</dbReference>
<evidence type="ECO:0000256" key="8">
    <source>
        <dbReference type="ARBA" id="ARBA00022837"/>
    </source>
</evidence>
<keyword evidence="8" id="KW-0106">Calcium</keyword>
<comment type="caution">
    <text evidence="14">The sequence shown here is derived from an EMBL/GenBank/DDBJ whole genome shotgun (WGS) entry which is preliminary data.</text>
</comment>
<evidence type="ECO:0000256" key="1">
    <source>
        <dbReference type="ARBA" id="ARBA00001913"/>
    </source>
</evidence>
<dbReference type="InterPro" id="IPR034204">
    <property type="entry name" value="PfSUB1-like_cat_dom"/>
</dbReference>
<evidence type="ECO:0000313" key="15">
    <source>
        <dbReference type="Proteomes" id="UP000323317"/>
    </source>
</evidence>
<dbReference type="PROSITE" id="PS00137">
    <property type="entry name" value="SUBTILASE_HIS"/>
    <property type="match status" value="1"/>
</dbReference>
<dbReference type="InterPro" id="IPR023828">
    <property type="entry name" value="Peptidase_S8_Ser-AS"/>
</dbReference>
<evidence type="ECO:0000256" key="5">
    <source>
        <dbReference type="ARBA" id="ARBA00022670"/>
    </source>
</evidence>
<dbReference type="Pfam" id="PF22148">
    <property type="entry name" value="Fervidolysin_NPro-like"/>
    <property type="match status" value="1"/>
</dbReference>
<dbReference type="InterPro" id="IPR015500">
    <property type="entry name" value="Peptidase_S8_subtilisin-rel"/>
</dbReference>
<evidence type="ECO:0000313" key="14">
    <source>
        <dbReference type="EMBL" id="TYR76016.1"/>
    </source>
</evidence>
<dbReference type="InterPro" id="IPR023827">
    <property type="entry name" value="Peptidase_S8_Asp-AS"/>
</dbReference>
<dbReference type="RefSeq" id="WP_148946234.1">
    <property type="nucleotide sequence ID" value="NZ_VTEH01000004.1"/>
</dbReference>
<dbReference type="InterPro" id="IPR054399">
    <property type="entry name" value="Fervidolysin-like_N_prodom"/>
</dbReference>
<dbReference type="EMBL" id="VTEH01000004">
    <property type="protein sequence ID" value="TYR76016.1"/>
    <property type="molecule type" value="Genomic_DNA"/>
</dbReference>
<dbReference type="InterPro" id="IPR013783">
    <property type="entry name" value="Ig-like_fold"/>
</dbReference>
<keyword evidence="7 10" id="KW-0720">Serine protease</keyword>
<dbReference type="PROSITE" id="PS00136">
    <property type="entry name" value="SUBTILASE_ASP"/>
    <property type="match status" value="1"/>
</dbReference>
<dbReference type="AlphaFoldDB" id="A0A5D4KGF1"/>
<sequence length="853" mass="92398">MNKIINAGIISVTFILVVLTLSSGIAEAKQNHGDKIKFAVDEGNEGISYGKDEIIVKYKEKTTFSTSAVKVKHNLNIKKIDSKNNIELLKVPSTVSIKNLISDLEAHPDVDFAQPNYIYKPADLPNDPLLSMQWGLHNIGQVINNQPGVAGMDIGIQETGRYMSGLNETVVAVIDTGIDVNHPDLHGNLWVNEGEVPNNGIDDDGNGYVDDIHGWDFANNDNTVFDSFSDDRHGTHVAGIIAARKDNMYGVKGAAPNVKVAALKFISGNSGSTMDAIEAINYAKHMGFKISNNSWGREMLNEHDHALNTAIKDSGMLFVAAAGNNGKNNDLINYSPAGLPAENIISVASINNSGNLSSFSNFGVKTVDVAAPGSSILSTIPFIKAPAKTSAVFNQAEKYRTISLGFCFEDILSENSRQRVMKDLVGNLGYMHADSYSVLLINDTASENSLGSDESQLYIEALKAQGLPEGKVDRITLTMDQDGPSASVLKNYDVVIWFTGKSFGSYGISPINENDQRELEVYLSGGGNLITSGQDTFYMMEDTYFVKNVLGVKFAGEMEDSEFQYDNINPSNSTDGIRHEIQTTGSNDFLEPYIPVSTAKGLFEYSGYQNDFGYLSGTSMAAPFVSGIAATLIGGATDVIDETKRLIIDNGKTLDSLTLKIASGKLVNLESSLKDGMKLSSGLILHEDIYNTTKSIKGTAIPNSSIIVKVGKNTIATELVQSDGSFSITIPDQEVGATIKIENIYNELVVGDPLVLEVKGPAYSKPFDGIYIGGSINKYYSLIQFISQPSNISAEEMNIAGLNQVFLVQEGEIASATEILTYSGWNNARRNYHYGDLNEKIHKQGGGIFYLVK</sequence>
<protein>
    <submittedName>
        <fullName evidence="14">S8 family serine peptidase</fullName>
    </submittedName>
</protein>
<feature type="active site" description="Charge relay system" evidence="9 10">
    <location>
        <position position="619"/>
    </location>
</feature>
<dbReference type="GO" id="GO:0004252">
    <property type="term" value="F:serine-type endopeptidase activity"/>
    <property type="evidence" value="ECO:0007669"/>
    <property type="project" value="UniProtKB-UniRule"/>
</dbReference>
<dbReference type="SUPFAM" id="SSF52743">
    <property type="entry name" value="Subtilisin-like"/>
    <property type="match status" value="2"/>
</dbReference>
<keyword evidence="6 10" id="KW-0378">Hydrolase</keyword>
<feature type="domain" description="Peptidase S8/S53" evidence="12">
    <location>
        <begin position="574"/>
        <end position="634"/>
    </location>
</feature>
<gene>
    <name evidence="14" type="ORF">FZC79_07635</name>
</gene>
<evidence type="ECO:0000256" key="10">
    <source>
        <dbReference type="PROSITE-ProRule" id="PRU01240"/>
    </source>
</evidence>
<dbReference type="PANTHER" id="PTHR43806">
    <property type="entry name" value="PEPTIDASE S8"/>
    <property type="match status" value="1"/>
</dbReference>
<dbReference type="Pfam" id="PF00082">
    <property type="entry name" value="Peptidase_S8"/>
    <property type="match status" value="2"/>
</dbReference>
<comment type="cofactor">
    <cofactor evidence="1">
        <name>Ca(2+)</name>
        <dbReference type="ChEBI" id="CHEBI:29108"/>
    </cofactor>
</comment>
<keyword evidence="5 10" id="KW-0645">Protease</keyword>
<comment type="similarity">
    <text evidence="3 10 11">Belongs to the peptidase S8 family.</text>
</comment>
<comment type="subcellular location">
    <subcellularLocation>
        <location evidence="2">Secreted</location>
    </subcellularLocation>
</comment>
<dbReference type="Gene3D" id="3.40.50.200">
    <property type="entry name" value="Peptidase S8/S53 domain"/>
    <property type="match status" value="2"/>
</dbReference>
<evidence type="ECO:0000256" key="11">
    <source>
        <dbReference type="RuleBase" id="RU003355"/>
    </source>
</evidence>
<dbReference type="Proteomes" id="UP000323317">
    <property type="component" value="Unassembled WGS sequence"/>
</dbReference>
<name>A0A5D4KGF1_9BACI</name>
<dbReference type="InterPro" id="IPR050131">
    <property type="entry name" value="Peptidase_S8_subtilisin-like"/>
</dbReference>